<organism evidence="2 3">
    <name type="scientific">Bradyrhizobium frederickii</name>
    <dbReference type="NCBI Taxonomy" id="2560054"/>
    <lineage>
        <taxon>Bacteria</taxon>
        <taxon>Pseudomonadati</taxon>
        <taxon>Pseudomonadota</taxon>
        <taxon>Alphaproteobacteria</taxon>
        <taxon>Hyphomicrobiales</taxon>
        <taxon>Nitrobacteraceae</taxon>
        <taxon>Bradyrhizobium</taxon>
    </lineage>
</organism>
<keyword evidence="1" id="KW-0472">Membrane</keyword>
<dbReference type="Pfam" id="PF20587">
    <property type="entry name" value="DUF6789"/>
    <property type="match status" value="1"/>
</dbReference>
<feature type="transmembrane region" description="Helical" evidence="1">
    <location>
        <begin position="35"/>
        <end position="56"/>
    </location>
</feature>
<dbReference type="Proteomes" id="UP000298225">
    <property type="component" value="Unassembled WGS sequence"/>
</dbReference>
<accession>A0A4Y9L9Y0</accession>
<gene>
    <name evidence="2" type="ORF">E4K66_14350</name>
</gene>
<feature type="transmembrane region" description="Helical" evidence="1">
    <location>
        <begin position="100"/>
        <end position="124"/>
    </location>
</feature>
<evidence type="ECO:0000313" key="2">
    <source>
        <dbReference type="EMBL" id="TFV38572.1"/>
    </source>
</evidence>
<keyword evidence="1" id="KW-1133">Transmembrane helix</keyword>
<evidence type="ECO:0000313" key="3">
    <source>
        <dbReference type="Proteomes" id="UP000298225"/>
    </source>
</evidence>
<dbReference type="EMBL" id="SPQU01000006">
    <property type="protein sequence ID" value="TFV38572.1"/>
    <property type="molecule type" value="Genomic_DNA"/>
</dbReference>
<keyword evidence="1" id="KW-0812">Transmembrane</keyword>
<feature type="transmembrane region" description="Helical" evidence="1">
    <location>
        <begin position="68"/>
        <end position="88"/>
    </location>
</feature>
<dbReference type="InterPro" id="IPR046739">
    <property type="entry name" value="DUF6789"/>
</dbReference>
<comment type="caution">
    <text evidence="2">The sequence shown here is derived from an EMBL/GenBank/DDBJ whole genome shotgun (WGS) entry which is preliminary data.</text>
</comment>
<proteinExistence type="predicted"/>
<dbReference type="OrthoDB" id="8230205at2"/>
<name>A0A4Y9L9Y0_9BRAD</name>
<evidence type="ECO:0000256" key="1">
    <source>
        <dbReference type="SAM" id="Phobius"/>
    </source>
</evidence>
<reference evidence="2 3" key="1">
    <citation type="submission" date="2019-03" db="EMBL/GenBank/DDBJ databases">
        <title>Bradyrhizobium strains diversity isolated from Chamaecrista fasciculata.</title>
        <authorList>
            <person name="Urquiaga M.C.O."/>
            <person name="Hungria M."/>
            <person name="Delamuta J.R.M."/>
        </authorList>
    </citation>
    <scope>NUCLEOTIDE SEQUENCE [LARGE SCALE GENOMIC DNA]</scope>
    <source>
        <strain evidence="2 3">CNPSo 3424</strain>
    </source>
</reference>
<keyword evidence="3" id="KW-1185">Reference proteome</keyword>
<dbReference type="AlphaFoldDB" id="A0A4Y9L9Y0"/>
<protein>
    <submittedName>
        <fullName evidence="2">Uncharacterized protein</fullName>
    </submittedName>
</protein>
<sequence length="131" mass="14170">MYFKAKAGILPSFQPYEHFQMAAANLIGHDIHPRVLWLASFFNGSTAVGLAFGYLYRYLPGGSGASKGMVFGLCGWLIMNLFAFPLVGLGSFATALGLGLWPAAFSLAMLSTYSVTMGLIYGLLDRSENKE</sequence>